<evidence type="ECO:0008006" key="3">
    <source>
        <dbReference type="Google" id="ProtNLM"/>
    </source>
</evidence>
<dbReference type="Gene3D" id="1.50.10.10">
    <property type="match status" value="1"/>
</dbReference>
<proteinExistence type="predicted"/>
<reference evidence="1 2" key="1">
    <citation type="submission" date="2019-04" db="EMBL/GenBank/DDBJ databases">
        <authorList>
            <person name="Van Vliet M D."/>
        </authorList>
    </citation>
    <scope>NUCLEOTIDE SEQUENCE [LARGE SCALE GENOMIC DNA]</scope>
    <source>
        <strain evidence="1 2">F1</strain>
    </source>
</reference>
<dbReference type="EMBL" id="CAAHFG010000001">
    <property type="protein sequence ID" value="VGO13596.1"/>
    <property type="molecule type" value="Genomic_DNA"/>
</dbReference>
<dbReference type="InterPro" id="IPR012341">
    <property type="entry name" value="6hp_glycosidase-like_sf"/>
</dbReference>
<keyword evidence="2" id="KW-1185">Reference proteome</keyword>
<dbReference type="Proteomes" id="UP000366872">
    <property type="component" value="Unassembled WGS sequence"/>
</dbReference>
<organism evidence="1 2">
    <name type="scientific">Pontiella desulfatans</name>
    <dbReference type="NCBI Taxonomy" id="2750659"/>
    <lineage>
        <taxon>Bacteria</taxon>
        <taxon>Pseudomonadati</taxon>
        <taxon>Kiritimatiellota</taxon>
        <taxon>Kiritimatiellia</taxon>
        <taxon>Kiritimatiellales</taxon>
        <taxon>Pontiellaceae</taxon>
        <taxon>Pontiella</taxon>
    </lineage>
</organism>
<dbReference type="InterPro" id="IPR008928">
    <property type="entry name" value="6-hairpin_glycosidase_sf"/>
</dbReference>
<gene>
    <name evidence="1" type="ORF">PDESU_02153</name>
</gene>
<sequence>MKLFRASIYLAIIALSAQMTHSEEAIDRKALVSRHHIIDPPVDMPLPLGNGEFCFGVDATGLQTLDGNSFSHWGKHTAPLPPGVTEKDIPETGTFDRGRITGHMATPKEKGLVWRWMSDNPWPVHLGRLRFIDAAGKVLAAESIKNPKRKLDVWQGIQVASFLYEGVEVKVETLGLSDQDGVAVRVQSELLREGKIGVELDFPIAEGKRRYKAEGGPCKVHKTTMTVAGEELSFERQMDNDIYKGGWRVCEGTASFNAYPDERKARLIPGDGDVLSFVCLFGQTQPGSASYTDFDGIKKQTAGFWETFWMSGGAIDLSQSKDPRWKELERRLVLSQYLMRSNNAGSLPTAEYGLMAFGGWAGQFHMEMAWWHMAHYGVWDRWHLAEEALTMYQRFLPIARKRAAQLDYKGAKWGKQNSPDGRMKPWDGNLSLSWQQPHPIFFAEQEYRINPDIKTLEKWNEVVFATAEYMASFPVKDEEGRYKLEFVVTANENGICHNPAFESAYWRWGLNKAQEWRKRLGMKPEKSWQEVSDNLVPLTLEKNPKTGEQVFAWCEEWVWTNPKNRTDYGHPDQIGGFSFVPFVDGVSPQIAANTVRHINDSWVWTRCWGWDFPWAAMAAARTEQPELAVELLLKDNPRNHYSERGINGDWYLPGNGGVLYAVAMMAAGWDGAPERHAPGFPGNGQWKVRWEGLKRAQ</sequence>
<name>A0A6C2U2I4_PONDE</name>
<dbReference type="RefSeq" id="WP_136079156.1">
    <property type="nucleotide sequence ID" value="NZ_CAAHFG010000001.1"/>
</dbReference>
<evidence type="ECO:0000313" key="1">
    <source>
        <dbReference type="EMBL" id="VGO13596.1"/>
    </source>
</evidence>
<dbReference type="AlphaFoldDB" id="A0A6C2U2I4"/>
<dbReference type="GO" id="GO:0005975">
    <property type="term" value="P:carbohydrate metabolic process"/>
    <property type="evidence" value="ECO:0007669"/>
    <property type="project" value="InterPro"/>
</dbReference>
<accession>A0A6C2U2I4</accession>
<evidence type="ECO:0000313" key="2">
    <source>
        <dbReference type="Proteomes" id="UP000366872"/>
    </source>
</evidence>
<protein>
    <recommendedName>
        <fullName evidence="3">Glycosyl hydrolase family 95 N-terminal domain-containing protein</fullName>
    </recommendedName>
</protein>
<dbReference type="SUPFAM" id="SSF48208">
    <property type="entry name" value="Six-hairpin glycosidases"/>
    <property type="match status" value="1"/>
</dbReference>